<dbReference type="Proteomes" id="UP000077037">
    <property type="component" value="Unassembled WGS sequence"/>
</dbReference>
<organism evidence="1 2">
    <name type="scientific">Bordetella ansorpii</name>
    <dbReference type="NCBI Taxonomy" id="288768"/>
    <lineage>
        <taxon>Bacteria</taxon>
        <taxon>Pseudomonadati</taxon>
        <taxon>Pseudomonadota</taxon>
        <taxon>Betaproteobacteria</taxon>
        <taxon>Burkholderiales</taxon>
        <taxon>Alcaligenaceae</taxon>
        <taxon>Bordetella</taxon>
    </lineage>
</organism>
<accession>A0A157RN79</accession>
<reference evidence="1 2" key="1">
    <citation type="submission" date="2016-03" db="EMBL/GenBank/DDBJ databases">
        <authorList>
            <consortium name="Pathogen Informatics"/>
        </authorList>
    </citation>
    <scope>NUCLEOTIDE SEQUENCE [LARGE SCALE GENOMIC DNA]</scope>
    <source>
        <strain evidence="1 2">NCTC13364</strain>
    </source>
</reference>
<protein>
    <submittedName>
        <fullName evidence="1">Uncharacterized protein</fullName>
    </submittedName>
</protein>
<gene>
    <name evidence="1" type="ORF">SAMEA1982600_05266</name>
</gene>
<dbReference type="EMBL" id="FKBS01000029">
    <property type="protein sequence ID" value="SAI59326.1"/>
    <property type="molecule type" value="Genomic_DNA"/>
</dbReference>
<dbReference type="AlphaFoldDB" id="A0A157RN79"/>
<proteinExistence type="predicted"/>
<evidence type="ECO:0000313" key="1">
    <source>
        <dbReference type="EMBL" id="SAI59326.1"/>
    </source>
</evidence>
<name>A0A157RN79_9BORD</name>
<sequence>MAPAAPVVTWPAAAGVRVSPPLRPVMAALIAMLRAASKDNVLPLSQVIACLTTMSPLPDEPSPVTSSKLVWARLVTIVSADTLPPLAMSSTIRSSGSSSHRPVCPPLACVDTRVESAISMCFLPEVSTNPPLPPCPPSALILPENFAVFPAMATTWPPCPPAAVADASITPATSTLPPVTVTVPPWLAWRASSVPVDCTVPVSPAVRKMRPPLDAVPVALMTPCVLPASAYTLPPLARSSACAARIAPLFNASVSPPPILTDSLPSASAASRISTS</sequence>
<evidence type="ECO:0000313" key="2">
    <source>
        <dbReference type="Proteomes" id="UP000077037"/>
    </source>
</evidence>